<dbReference type="Proteomes" id="UP000008815">
    <property type="component" value="Chromosome 3"/>
</dbReference>
<keyword evidence="3" id="KW-1185">Reference proteome</keyword>
<proteinExistence type="predicted"/>
<evidence type="ECO:0000259" key="1">
    <source>
        <dbReference type="Pfam" id="PF03886"/>
    </source>
</evidence>
<dbReference type="STRING" id="395019.BMULJ_05701"/>
<dbReference type="KEGG" id="bmj:BMULJ_05701"/>
<dbReference type="AlphaFoldDB" id="A0A0H3KV42"/>
<dbReference type="Gene3D" id="3.40.50.10610">
    <property type="entry name" value="ABC-type transport auxiliary lipoprotein component"/>
    <property type="match status" value="1"/>
</dbReference>
<gene>
    <name evidence="2" type="ordered locus">BMULJ_05701</name>
</gene>
<reference evidence="2 3" key="1">
    <citation type="submission" date="2007-04" db="EMBL/GenBank/DDBJ databases">
        <title>Complete genome sequence of Burkholderia multivorans ATCC 17616.</title>
        <authorList>
            <person name="Ohtsubo Y."/>
            <person name="Yamashita A."/>
            <person name="Kurokawa K."/>
            <person name="Takami H."/>
            <person name="Yuhara S."/>
            <person name="Nishiyama E."/>
            <person name="Endo R."/>
            <person name="Miyazaki R."/>
            <person name="Ono A."/>
            <person name="Yano K."/>
            <person name="Ito M."/>
            <person name="Sota M."/>
            <person name="Yuji N."/>
            <person name="Hattori M."/>
            <person name="Tsuda M."/>
        </authorList>
    </citation>
    <scope>NUCLEOTIDE SEQUENCE [LARGE SCALE GENOMIC DNA]</scope>
    <source>
        <strain evidence="3">ATCC 17616 / 249</strain>
    </source>
</reference>
<evidence type="ECO:0000313" key="3">
    <source>
        <dbReference type="Proteomes" id="UP000008815"/>
    </source>
</evidence>
<name>A0A0H3KV42_BURM1</name>
<dbReference type="KEGG" id="bmu:Bmul_5821"/>
<organism evidence="2 3">
    <name type="scientific">Burkholderia multivorans (strain ATCC 17616 / 249)</name>
    <dbReference type="NCBI Taxonomy" id="395019"/>
    <lineage>
        <taxon>Bacteria</taxon>
        <taxon>Pseudomonadati</taxon>
        <taxon>Pseudomonadota</taxon>
        <taxon>Betaproteobacteria</taxon>
        <taxon>Burkholderiales</taxon>
        <taxon>Burkholderiaceae</taxon>
        <taxon>Burkholderia</taxon>
        <taxon>Burkholderia cepacia complex</taxon>
    </lineage>
</organism>
<dbReference type="InterPro" id="IPR005586">
    <property type="entry name" value="ABC_trans_aux"/>
</dbReference>
<dbReference type="eggNOG" id="COG3009">
    <property type="taxonomic scope" value="Bacteria"/>
</dbReference>
<protein>
    <recommendedName>
        <fullName evidence="1">ABC-type transport auxiliary lipoprotein component domain-containing protein</fullName>
    </recommendedName>
</protein>
<dbReference type="HOGENOM" id="CLU_096001_2_1_4"/>
<dbReference type="EMBL" id="AP009387">
    <property type="protein sequence ID" value="BAG47523.1"/>
    <property type="molecule type" value="Genomic_DNA"/>
</dbReference>
<dbReference type="Pfam" id="PF03886">
    <property type="entry name" value="ABC_trans_aux"/>
    <property type="match status" value="1"/>
</dbReference>
<dbReference type="RefSeq" id="WP_012218181.1">
    <property type="nucleotide sequence ID" value="NC_010087.1"/>
</dbReference>
<dbReference type="SUPFAM" id="SSF159594">
    <property type="entry name" value="XCC0632-like"/>
    <property type="match status" value="1"/>
</dbReference>
<sequence>MIVVACKQIGTSVRDAVKSAPAALAVTIALGGTFVVAGCGHSPPTCYVALSPVASAAPRATEPVAPVQLTAVHVPAALDRLEVVVQRSANRLVIDDGARWGAPLDLMMRETLTQDLLARLPEGAVVLPGAPRQADTRTLVVTVLDAHADESGTLTFLAAWTLLSGRPERVTSSRETTLTAQLTSRDAAAQADALSRVLGQLADRIASALVGR</sequence>
<evidence type="ECO:0000313" key="2">
    <source>
        <dbReference type="EMBL" id="BAG47523.1"/>
    </source>
</evidence>
<dbReference type="GeneID" id="93169218"/>
<feature type="domain" description="ABC-type transport auxiliary lipoprotein component" evidence="1">
    <location>
        <begin position="50"/>
        <end position="206"/>
    </location>
</feature>
<accession>A0A0H3KV42</accession>